<keyword evidence="3" id="KW-1185">Reference proteome</keyword>
<sequence length="137" mass="15382">MSDDLVLKNVRDIILFVFLLSVFIFFLLLNSFFAVLILLFGSLFYGFYSKSPIKSALLGFLFPAVFVLIAYLMNGSAEVHRIFPFYIILFITGSLSGLFAGLLKDGTEENQSFNFVCFFLSLLFAMIGLAHFISGIN</sequence>
<organism evidence="2 3">
    <name type="scientific">Methanimicrococcus hacksteinii</name>
    <dbReference type="NCBI Taxonomy" id="3028293"/>
    <lineage>
        <taxon>Archaea</taxon>
        <taxon>Methanobacteriati</taxon>
        <taxon>Methanobacteriota</taxon>
        <taxon>Stenosarchaea group</taxon>
        <taxon>Methanomicrobia</taxon>
        <taxon>Methanosarcinales</taxon>
        <taxon>Methanosarcinaceae</taxon>
        <taxon>Methanimicrococcus</taxon>
    </lineage>
</organism>
<evidence type="ECO:0000313" key="3">
    <source>
        <dbReference type="Proteomes" id="UP001272052"/>
    </source>
</evidence>
<proteinExistence type="predicted"/>
<feature type="transmembrane region" description="Helical" evidence="1">
    <location>
        <begin position="115"/>
        <end position="134"/>
    </location>
</feature>
<reference evidence="2 3" key="1">
    <citation type="submission" date="2023-06" db="EMBL/GenBank/DDBJ databases">
        <title>Genome sequence of Methanimicrococcus sp. At1.</title>
        <authorList>
            <person name="Protasov E."/>
            <person name="Platt K."/>
            <person name="Poehlein A."/>
            <person name="Daniel R."/>
            <person name="Brune A."/>
        </authorList>
    </citation>
    <scope>NUCLEOTIDE SEQUENCE [LARGE SCALE GENOMIC DNA]</scope>
    <source>
        <strain evidence="2 3">At1</strain>
    </source>
</reference>
<evidence type="ECO:0000256" key="1">
    <source>
        <dbReference type="SAM" id="Phobius"/>
    </source>
</evidence>
<feature type="transmembrane region" description="Helical" evidence="1">
    <location>
        <begin position="13"/>
        <end position="44"/>
    </location>
</feature>
<keyword evidence="1" id="KW-0472">Membrane</keyword>
<keyword evidence="1" id="KW-0812">Transmembrane</keyword>
<dbReference type="Proteomes" id="UP001272052">
    <property type="component" value="Unassembled WGS sequence"/>
</dbReference>
<protein>
    <submittedName>
        <fullName evidence="2">Uncharacterized protein</fullName>
    </submittedName>
</protein>
<comment type="caution">
    <text evidence="2">The sequence shown here is derived from an EMBL/GenBank/DDBJ whole genome shotgun (WGS) entry which is preliminary data.</text>
</comment>
<gene>
    <name evidence="2" type="ORF">MmiAt1_04760</name>
</gene>
<dbReference type="RefSeq" id="WP_318785339.1">
    <property type="nucleotide sequence ID" value="NZ_JAWDKC010000011.1"/>
</dbReference>
<feature type="transmembrane region" description="Helical" evidence="1">
    <location>
        <begin position="85"/>
        <end position="103"/>
    </location>
</feature>
<name>A0ABU3VNF4_9EURY</name>
<dbReference type="EMBL" id="JAWDKC010000011">
    <property type="protein sequence ID" value="MDV0444927.1"/>
    <property type="molecule type" value="Genomic_DNA"/>
</dbReference>
<keyword evidence="1" id="KW-1133">Transmembrane helix</keyword>
<accession>A0ABU3VNF4</accession>
<feature type="transmembrane region" description="Helical" evidence="1">
    <location>
        <begin position="56"/>
        <end position="73"/>
    </location>
</feature>
<evidence type="ECO:0000313" key="2">
    <source>
        <dbReference type="EMBL" id="MDV0444927.1"/>
    </source>
</evidence>